<dbReference type="Pfam" id="PF07885">
    <property type="entry name" value="Ion_trans_2"/>
    <property type="match status" value="1"/>
</dbReference>
<keyword evidence="1" id="KW-1133">Transmembrane helix</keyword>
<dbReference type="SUPFAM" id="SSF81324">
    <property type="entry name" value="Voltage-gated potassium channels"/>
    <property type="match status" value="1"/>
</dbReference>
<feature type="transmembrane region" description="Helical" evidence="1">
    <location>
        <begin position="562"/>
        <end position="581"/>
    </location>
</feature>
<name>A0A0F9J8Q3_9ZZZZ</name>
<sequence length="615" mass="70372">MKASLKPLSFIFFIPFLLLISTSHSQAGEESSIQILIADDKEVIDVSIKEIKERILKGEPVHFVKDQEEDKRKIGSEWIIEALKKKDGGNVEKIDIENAIITGDLDFHIKENQVDIDNTPLSRRLQYELKDEGIEKAFLVSTSINIENCQLEDNLKAGYDDDDFKSFVIFEKSVSFDYSTVMKKASFSKVHFYGRAGFWIVTFNGGADFKNASFNDEAYYYSAIFNGEADFEETTFNGKAAFGRAAFNGKADFWSATFNGEANLEDVSFKEKVDFRRAAFNGKTDFRSVSFNGEADFEDASFKERAEFGITIFNDKVNFWKATFNGETDFRSASFNGEAYFLDTSFKEKAYFGSASFKGESHFRNASFKGRADFWSVTFNGETDFRSTSFNGEADFGKATFNGGVYFRNARLKEVIFNNARFSEIVDLRLTRYSELQISWSQLEGRLDDLSLQEDIDSWQGVYLRLIKNFKNIGYNKSADDAYYHYRYTKYVFCSSLWEKTKWWFGYLFMGLTCGYGVIPWRAIATAGGLIAIFTLCVYFPFSKQGSLEYQGKEDITKQEWYRRLYNCFYFSVIIFTTVGLGDIKPKGGFKAWATIEGILGWLTMALFLVTLANV</sequence>
<dbReference type="Gene3D" id="2.160.20.80">
    <property type="entry name" value="E3 ubiquitin-protein ligase SopA"/>
    <property type="match status" value="1"/>
</dbReference>
<proteinExistence type="predicted"/>
<reference evidence="3" key="1">
    <citation type="journal article" date="2015" name="Nature">
        <title>Complex archaea that bridge the gap between prokaryotes and eukaryotes.</title>
        <authorList>
            <person name="Spang A."/>
            <person name="Saw J.H."/>
            <person name="Jorgensen S.L."/>
            <person name="Zaremba-Niedzwiedzka K."/>
            <person name="Martijn J."/>
            <person name="Lind A.E."/>
            <person name="van Eijk R."/>
            <person name="Schleper C."/>
            <person name="Guy L."/>
            <person name="Ettema T.J."/>
        </authorList>
    </citation>
    <scope>NUCLEOTIDE SEQUENCE</scope>
</reference>
<evidence type="ECO:0000256" key="1">
    <source>
        <dbReference type="SAM" id="Phobius"/>
    </source>
</evidence>
<accession>A0A0F9J8Q3</accession>
<dbReference type="InterPro" id="IPR001646">
    <property type="entry name" value="5peptide_repeat"/>
</dbReference>
<evidence type="ECO:0000313" key="3">
    <source>
        <dbReference type="EMBL" id="KKL95497.1"/>
    </source>
</evidence>
<evidence type="ECO:0000259" key="2">
    <source>
        <dbReference type="Pfam" id="PF07885"/>
    </source>
</evidence>
<dbReference type="InterPro" id="IPR036770">
    <property type="entry name" value="Ankyrin_rpt-contain_sf"/>
</dbReference>
<keyword evidence="1" id="KW-0472">Membrane</keyword>
<dbReference type="AlphaFoldDB" id="A0A0F9J8Q3"/>
<organism evidence="3">
    <name type="scientific">marine sediment metagenome</name>
    <dbReference type="NCBI Taxonomy" id="412755"/>
    <lineage>
        <taxon>unclassified sequences</taxon>
        <taxon>metagenomes</taxon>
        <taxon>ecological metagenomes</taxon>
    </lineage>
</organism>
<dbReference type="Gene3D" id="1.10.287.70">
    <property type="match status" value="1"/>
</dbReference>
<dbReference type="EMBL" id="LAZR01018662">
    <property type="protein sequence ID" value="KKL95497.1"/>
    <property type="molecule type" value="Genomic_DNA"/>
</dbReference>
<feature type="domain" description="Potassium channel" evidence="2">
    <location>
        <begin position="564"/>
        <end position="614"/>
    </location>
</feature>
<feature type="transmembrane region" description="Helical" evidence="1">
    <location>
        <begin position="593"/>
        <end position="613"/>
    </location>
</feature>
<dbReference type="Pfam" id="PF13576">
    <property type="entry name" value="Pentapeptide_3"/>
    <property type="match status" value="2"/>
</dbReference>
<dbReference type="InterPro" id="IPR013099">
    <property type="entry name" value="K_chnl_dom"/>
</dbReference>
<keyword evidence="1" id="KW-0812">Transmembrane</keyword>
<feature type="non-terminal residue" evidence="3">
    <location>
        <position position="615"/>
    </location>
</feature>
<protein>
    <recommendedName>
        <fullName evidence="2">Potassium channel domain-containing protein</fullName>
    </recommendedName>
</protein>
<gene>
    <name evidence="3" type="ORF">LCGC14_1853980</name>
</gene>
<feature type="transmembrane region" description="Helical" evidence="1">
    <location>
        <begin position="524"/>
        <end position="542"/>
    </location>
</feature>
<comment type="caution">
    <text evidence="3">The sequence shown here is derived from an EMBL/GenBank/DDBJ whole genome shotgun (WGS) entry which is preliminary data.</text>
</comment>
<dbReference type="SUPFAM" id="SSF48403">
    <property type="entry name" value="Ankyrin repeat"/>
    <property type="match status" value="1"/>
</dbReference>